<reference evidence="1" key="1">
    <citation type="journal article" date="2022" name="Int. J. Syst. Evol. Microbiol.">
        <title>Granulimonas faecalis gen. nov., sp. nov., and Leptogranulimonas caecicola gen. nov., sp. nov., novel lactate-producing Atopobiaceae bacteria isolated from mouse intestines, and an emended description of the family Atopobiaceae.</title>
        <authorList>
            <person name="Morinaga K."/>
            <person name="Kusada H."/>
            <person name="Sakamoto S."/>
            <person name="Murakami T."/>
            <person name="Toyoda A."/>
            <person name="Mori H."/>
            <person name="Meng X.Y."/>
            <person name="Takashino M."/>
            <person name="Murotomi K."/>
            <person name="Tamaki H."/>
        </authorList>
    </citation>
    <scope>NUCLEOTIDE SEQUENCE</scope>
    <source>
        <strain evidence="1">OPF53</strain>
    </source>
</reference>
<dbReference type="InterPro" id="IPR052945">
    <property type="entry name" value="Mitotic_Regulator"/>
</dbReference>
<dbReference type="Gene3D" id="1.25.40.10">
    <property type="entry name" value="Tetratricopeptide repeat domain"/>
    <property type="match status" value="1"/>
</dbReference>
<comment type="caution">
    <text evidence="1">The sequence shown here is derived from an EMBL/GenBank/DDBJ whole genome shotgun (WGS) entry which is preliminary data.</text>
</comment>
<dbReference type="PANTHER" id="PTHR43628">
    <property type="entry name" value="ACTIVATOR OF C KINASE PROTEIN 1-RELATED"/>
    <property type="match status" value="1"/>
</dbReference>
<evidence type="ECO:0000313" key="2">
    <source>
        <dbReference type="Proteomes" id="UP001055025"/>
    </source>
</evidence>
<protein>
    <recommendedName>
        <fullName evidence="3">Beta-lactamase</fullName>
    </recommendedName>
</protein>
<evidence type="ECO:0000313" key="1">
    <source>
        <dbReference type="EMBL" id="GJM54721.1"/>
    </source>
</evidence>
<dbReference type="InterPro" id="IPR006597">
    <property type="entry name" value="Sel1-like"/>
</dbReference>
<name>A0AAV5B1N3_9ACTN</name>
<sequence>MIEHGDGTAPQEGRGFGADPFIVIPEETTAYDNGDVLPGIWLTDPVFDESGAYAGRVLLKPYVAADDYCGEEALWYGGGYYDEAMALRDPSRAAERRRLFQAVELLYRHGAAQGNAVAQMNLGYVYYYDRADGAYWEDGTCFTGPDGPMPLKERAFLCYRWASEAGLVEASYKLGDCHKNGVGCEPDDGEAFRCYKRAMEQDDHGAAYLSGSIALRLGDCYEEGRGCGHDFARALECYRLAETYLDAAVSHGGWYYRKALRGARDGVRRCEQEVALGE</sequence>
<dbReference type="EMBL" id="BQKC01000001">
    <property type="protein sequence ID" value="GJM54721.1"/>
    <property type="molecule type" value="Genomic_DNA"/>
</dbReference>
<dbReference type="RefSeq" id="WP_204407222.1">
    <property type="nucleotide sequence ID" value="NZ_BQKC01000001.1"/>
</dbReference>
<gene>
    <name evidence="1" type="ORF">ATOP_03760</name>
</gene>
<proteinExistence type="predicted"/>
<dbReference type="PANTHER" id="PTHR43628:SF1">
    <property type="entry name" value="CHITIN SYNTHASE REGULATORY FACTOR 2-RELATED"/>
    <property type="match status" value="1"/>
</dbReference>
<accession>A0AAV5B1N3</accession>
<dbReference type="Pfam" id="PF08238">
    <property type="entry name" value="Sel1"/>
    <property type="match status" value="3"/>
</dbReference>
<dbReference type="InterPro" id="IPR011990">
    <property type="entry name" value="TPR-like_helical_dom_sf"/>
</dbReference>
<dbReference type="Proteomes" id="UP001055025">
    <property type="component" value="Unassembled WGS sequence"/>
</dbReference>
<dbReference type="SMART" id="SM00671">
    <property type="entry name" value="SEL1"/>
    <property type="match status" value="2"/>
</dbReference>
<dbReference type="SUPFAM" id="SSF81901">
    <property type="entry name" value="HCP-like"/>
    <property type="match status" value="1"/>
</dbReference>
<dbReference type="AlphaFoldDB" id="A0AAV5B1N3"/>
<evidence type="ECO:0008006" key="3">
    <source>
        <dbReference type="Google" id="ProtNLM"/>
    </source>
</evidence>
<keyword evidence="2" id="KW-1185">Reference proteome</keyword>
<organism evidence="1 2">
    <name type="scientific">Granulimonas faecalis</name>
    <dbReference type="NCBI Taxonomy" id="2894155"/>
    <lineage>
        <taxon>Bacteria</taxon>
        <taxon>Bacillati</taxon>
        <taxon>Actinomycetota</taxon>
        <taxon>Coriobacteriia</taxon>
        <taxon>Coriobacteriales</taxon>
        <taxon>Kribbibacteriaceae</taxon>
        <taxon>Granulimonas</taxon>
    </lineage>
</organism>